<proteinExistence type="predicted"/>
<dbReference type="EMBL" id="PYGF01000004">
    <property type="protein sequence ID" value="PSL04967.1"/>
    <property type="molecule type" value="Genomic_DNA"/>
</dbReference>
<accession>A0A2P8E6C3</accession>
<keyword evidence="2" id="KW-1185">Reference proteome</keyword>
<organism evidence="1 2">
    <name type="scientific">Cecembia rubra</name>
    <dbReference type="NCBI Taxonomy" id="1485585"/>
    <lineage>
        <taxon>Bacteria</taxon>
        <taxon>Pseudomonadati</taxon>
        <taxon>Bacteroidota</taxon>
        <taxon>Cytophagia</taxon>
        <taxon>Cytophagales</taxon>
        <taxon>Cyclobacteriaceae</taxon>
        <taxon>Cecembia</taxon>
    </lineage>
</organism>
<reference evidence="1 2" key="1">
    <citation type="submission" date="2018-03" db="EMBL/GenBank/DDBJ databases">
        <title>Genomic Encyclopedia of Archaeal and Bacterial Type Strains, Phase II (KMG-II): from individual species to whole genera.</title>
        <authorList>
            <person name="Goeker M."/>
        </authorList>
    </citation>
    <scope>NUCLEOTIDE SEQUENCE [LARGE SCALE GENOMIC DNA]</scope>
    <source>
        <strain evidence="1 2">DSM 28057</strain>
    </source>
</reference>
<sequence>MKNLRILSNKELVQINGGSEFSIWLVNTVGSYLGSFSKQGLGSEPWKAMEERYGTNYMLWP</sequence>
<dbReference type="AlphaFoldDB" id="A0A2P8E6C3"/>
<evidence type="ECO:0000313" key="2">
    <source>
        <dbReference type="Proteomes" id="UP000240708"/>
    </source>
</evidence>
<evidence type="ECO:0000313" key="1">
    <source>
        <dbReference type="EMBL" id="PSL04967.1"/>
    </source>
</evidence>
<name>A0A2P8E6C3_9BACT</name>
<dbReference type="RefSeq" id="WP_010610034.1">
    <property type="nucleotide sequence ID" value="NZ_PYGF01000004.1"/>
</dbReference>
<comment type="caution">
    <text evidence="1">The sequence shown here is derived from an EMBL/GenBank/DDBJ whole genome shotgun (WGS) entry which is preliminary data.</text>
</comment>
<dbReference type="Proteomes" id="UP000240708">
    <property type="component" value="Unassembled WGS sequence"/>
</dbReference>
<gene>
    <name evidence="1" type="ORF">CLV48_104141</name>
</gene>
<protein>
    <submittedName>
        <fullName evidence="1">Uncharacterized protein</fullName>
    </submittedName>
</protein>